<feature type="non-terminal residue" evidence="2">
    <location>
        <position position="1"/>
    </location>
</feature>
<dbReference type="Pfam" id="PF09588">
    <property type="entry name" value="YqaJ"/>
    <property type="match status" value="1"/>
</dbReference>
<proteinExistence type="predicted"/>
<dbReference type="GO" id="GO:0006281">
    <property type="term" value="P:DNA repair"/>
    <property type="evidence" value="ECO:0007669"/>
    <property type="project" value="UniProtKB-ARBA"/>
</dbReference>
<feature type="domain" description="YqaJ viral recombinase" evidence="1">
    <location>
        <begin position="10"/>
        <end position="123"/>
    </location>
</feature>
<gene>
    <name evidence="2" type="ORF">ALC60_07510</name>
</gene>
<evidence type="ECO:0000313" key="3">
    <source>
        <dbReference type="Proteomes" id="UP000075809"/>
    </source>
</evidence>
<accession>A0A151WZM5</accession>
<dbReference type="Gene3D" id="3.90.320.10">
    <property type="match status" value="1"/>
</dbReference>
<dbReference type="InterPro" id="IPR051703">
    <property type="entry name" value="NF-kappa-B_Signaling_Reg"/>
</dbReference>
<name>A0A151WZM5_9HYME</name>
<organism evidence="2 3">
    <name type="scientific">Mycetomoellerius zeteki</name>
    <dbReference type="NCBI Taxonomy" id="64791"/>
    <lineage>
        <taxon>Eukaryota</taxon>
        <taxon>Metazoa</taxon>
        <taxon>Ecdysozoa</taxon>
        <taxon>Arthropoda</taxon>
        <taxon>Hexapoda</taxon>
        <taxon>Insecta</taxon>
        <taxon>Pterygota</taxon>
        <taxon>Neoptera</taxon>
        <taxon>Endopterygota</taxon>
        <taxon>Hymenoptera</taxon>
        <taxon>Apocrita</taxon>
        <taxon>Aculeata</taxon>
        <taxon>Formicoidea</taxon>
        <taxon>Formicidae</taxon>
        <taxon>Myrmicinae</taxon>
        <taxon>Mycetomoellerius</taxon>
    </lineage>
</organism>
<dbReference type="CDD" id="cd22343">
    <property type="entry name" value="PDDEXK_lambda_exonuclease-like"/>
    <property type="match status" value="1"/>
</dbReference>
<reference evidence="2 3" key="1">
    <citation type="submission" date="2015-09" db="EMBL/GenBank/DDBJ databases">
        <title>Trachymyrmex zeteki WGS genome.</title>
        <authorList>
            <person name="Nygaard S."/>
            <person name="Hu H."/>
            <person name="Boomsma J."/>
            <person name="Zhang G."/>
        </authorList>
    </citation>
    <scope>NUCLEOTIDE SEQUENCE [LARGE SCALE GENOMIC DNA]</scope>
    <source>
        <strain evidence="2">Tzet28-1</strain>
        <tissue evidence="2">Whole body</tissue>
    </source>
</reference>
<dbReference type="InterPro" id="IPR019080">
    <property type="entry name" value="YqaJ_viral_recombinase"/>
</dbReference>
<dbReference type="Proteomes" id="UP000075809">
    <property type="component" value="Unassembled WGS sequence"/>
</dbReference>
<dbReference type="InterPro" id="IPR011604">
    <property type="entry name" value="PDDEXK-like_dom_sf"/>
</dbReference>
<dbReference type="AlphaFoldDB" id="A0A151WZM5"/>
<evidence type="ECO:0000259" key="1">
    <source>
        <dbReference type="Pfam" id="PF09588"/>
    </source>
</evidence>
<keyword evidence="3" id="KW-1185">Reference proteome</keyword>
<evidence type="ECO:0000313" key="2">
    <source>
        <dbReference type="EMBL" id="KYQ53351.1"/>
    </source>
</evidence>
<dbReference type="SUPFAM" id="SSF52980">
    <property type="entry name" value="Restriction endonuclease-like"/>
    <property type="match status" value="1"/>
</dbReference>
<dbReference type="PANTHER" id="PTHR46609:SF8">
    <property type="entry name" value="YQAJ VIRAL RECOMBINASE DOMAIN-CONTAINING PROTEIN"/>
    <property type="match status" value="1"/>
</dbReference>
<dbReference type="EMBL" id="KQ982634">
    <property type="protein sequence ID" value="KYQ53351.1"/>
    <property type="molecule type" value="Genomic_DNA"/>
</dbReference>
<dbReference type="InterPro" id="IPR011335">
    <property type="entry name" value="Restrct_endonuc-II-like"/>
</dbReference>
<sequence>THEQSESAIWHVERAVRISASRAHAIKTRRSNFDQLAVSLLNEKPLTGKARTNVLYGSKNENSAREMYQNIGNVSVEQCGLVIHPSQPWLCASPDGLLMGDGKPLRVIEIKCPISCKNKPIIGSDREINVSYIQKTSTGFLELKKTHTYYTQCQILILYIVLD</sequence>
<protein>
    <recommendedName>
        <fullName evidence="1">YqaJ viral recombinase domain-containing protein</fullName>
    </recommendedName>
</protein>
<dbReference type="PANTHER" id="PTHR46609">
    <property type="entry name" value="EXONUCLEASE, PHAGE-TYPE/RECB, C-TERMINAL DOMAIN-CONTAINING PROTEIN"/>
    <property type="match status" value="1"/>
</dbReference>